<keyword evidence="3" id="KW-1185">Reference proteome</keyword>
<organism evidence="2 3">
    <name type="scientific">Mucinivorans hirudinis</name>
    <dbReference type="NCBI Taxonomy" id="1433126"/>
    <lineage>
        <taxon>Bacteria</taxon>
        <taxon>Pseudomonadati</taxon>
        <taxon>Bacteroidota</taxon>
        <taxon>Bacteroidia</taxon>
        <taxon>Bacteroidales</taxon>
        <taxon>Rikenellaceae</taxon>
        <taxon>Mucinivorans</taxon>
    </lineage>
</organism>
<sequence>MKNLLLIIMAILCSCSPLKHVKRSEKIDSVAVDRSVAQQHTESTYRGEGVLTQTVVEFYHPMEVEVPIDKPIIPTTTDPVKQPVKRIIVTKIEAKAEAQQIKDSTVQNNIEVALTRESAEKVVEKPPAAVSWIKWAAIALGIILLIILAIKFL</sequence>
<dbReference type="EMBL" id="HG934468">
    <property type="protein sequence ID" value="CDN30244.1"/>
    <property type="molecule type" value="Genomic_DNA"/>
</dbReference>
<keyword evidence="1" id="KW-0812">Transmembrane</keyword>
<dbReference type="STRING" id="1433126.BN938_0137"/>
<reference evidence="2 3" key="1">
    <citation type="journal article" date="2015" name="Genome Announc.">
        <title>Complete Genome Sequence of the Novel Leech Symbiont Mucinivorans hirudinis M3T.</title>
        <authorList>
            <person name="Nelson M.C."/>
            <person name="Bomar L."/>
            <person name="Graf J."/>
        </authorList>
    </citation>
    <scope>NUCLEOTIDE SEQUENCE [LARGE SCALE GENOMIC DNA]</scope>
    <source>
        <strain evidence="3">M3</strain>
    </source>
</reference>
<evidence type="ECO:0008006" key="4">
    <source>
        <dbReference type="Google" id="ProtNLM"/>
    </source>
</evidence>
<keyword evidence="1" id="KW-1133">Transmembrane helix</keyword>
<keyword evidence="1" id="KW-0472">Membrane</keyword>
<dbReference type="Proteomes" id="UP000027616">
    <property type="component" value="Chromosome I"/>
</dbReference>
<name>A0A060RA05_9BACT</name>
<dbReference type="KEGG" id="rbc:BN938_0137"/>
<evidence type="ECO:0000313" key="2">
    <source>
        <dbReference type="EMBL" id="CDN30244.1"/>
    </source>
</evidence>
<accession>A0A060RA05</accession>
<feature type="transmembrane region" description="Helical" evidence="1">
    <location>
        <begin position="132"/>
        <end position="150"/>
    </location>
</feature>
<evidence type="ECO:0000256" key="1">
    <source>
        <dbReference type="SAM" id="Phobius"/>
    </source>
</evidence>
<proteinExistence type="predicted"/>
<gene>
    <name evidence="2" type="ORF">BN938_0137</name>
</gene>
<dbReference type="AlphaFoldDB" id="A0A060RA05"/>
<dbReference type="HOGENOM" id="CLU_1711175_0_0_10"/>
<dbReference type="PROSITE" id="PS51257">
    <property type="entry name" value="PROKAR_LIPOPROTEIN"/>
    <property type="match status" value="1"/>
</dbReference>
<protein>
    <recommendedName>
        <fullName evidence="4">Lipoprotein</fullName>
    </recommendedName>
</protein>
<evidence type="ECO:0000313" key="3">
    <source>
        <dbReference type="Proteomes" id="UP000027616"/>
    </source>
</evidence>